<dbReference type="SUPFAM" id="SSF101327">
    <property type="entry name" value="YgfB-like"/>
    <property type="match status" value="1"/>
</dbReference>
<dbReference type="AlphaFoldDB" id="A0A328YV45"/>
<dbReference type="Gene3D" id="3.10.450.50">
    <property type="match status" value="1"/>
</dbReference>
<dbReference type="SUPFAM" id="SSF103642">
    <property type="entry name" value="Sec-C motif"/>
    <property type="match status" value="1"/>
</dbReference>
<evidence type="ECO:0008006" key="4">
    <source>
        <dbReference type="Google" id="ProtNLM"/>
    </source>
</evidence>
<dbReference type="Pfam" id="PF02810">
    <property type="entry name" value="SEC-C"/>
    <property type="match status" value="1"/>
</dbReference>
<dbReference type="NCBIfam" id="TIGR02292">
    <property type="entry name" value="ygfB_yecA"/>
    <property type="match status" value="1"/>
</dbReference>
<gene>
    <name evidence="2" type="ORF">AX018_103451</name>
</gene>
<dbReference type="InterPro" id="IPR004027">
    <property type="entry name" value="SEC_C_motif"/>
</dbReference>
<accession>A0A328YV45</accession>
<protein>
    <recommendedName>
        <fullName evidence="4">Zinc chelation protein SecC</fullName>
    </recommendedName>
</protein>
<reference evidence="2 3" key="1">
    <citation type="submission" date="2018-06" db="EMBL/GenBank/DDBJ databases">
        <title>Genomic Encyclopedia of Archaeal and Bacterial Type Strains, Phase II (KMG-II): from individual species to whole genera.</title>
        <authorList>
            <person name="Goeker M."/>
        </authorList>
    </citation>
    <scope>NUCLEOTIDE SEQUENCE [LARGE SCALE GENOMIC DNA]</scope>
    <source>
        <strain evidence="2 3">CFPB 3232</strain>
    </source>
</reference>
<dbReference type="EMBL" id="QLTA01000034">
    <property type="protein sequence ID" value="RAR77848.1"/>
    <property type="molecule type" value="Genomic_DNA"/>
</dbReference>
<evidence type="ECO:0000313" key="2">
    <source>
        <dbReference type="EMBL" id="RAR77848.1"/>
    </source>
</evidence>
<dbReference type="InterPro" id="IPR036255">
    <property type="entry name" value="YgfB-like_sf"/>
</dbReference>
<evidence type="ECO:0000256" key="1">
    <source>
        <dbReference type="SAM" id="MobiDB-lite"/>
    </source>
</evidence>
<evidence type="ECO:0000313" key="3">
    <source>
        <dbReference type="Proteomes" id="UP000248856"/>
    </source>
</evidence>
<name>A0A328YV45_9BURK</name>
<dbReference type="Proteomes" id="UP000248856">
    <property type="component" value="Unassembled WGS sequence"/>
</dbReference>
<organism evidence="2 3">
    <name type="scientific">Paracidovorax anthurii</name>
    <dbReference type="NCBI Taxonomy" id="78229"/>
    <lineage>
        <taxon>Bacteria</taxon>
        <taxon>Pseudomonadati</taxon>
        <taxon>Pseudomonadota</taxon>
        <taxon>Betaproteobacteria</taxon>
        <taxon>Burkholderiales</taxon>
        <taxon>Comamonadaceae</taxon>
        <taxon>Paracidovorax</taxon>
    </lineage>
</organism>
<feature type="region of interest" description="Disordered" evidence="1">
    <location>
        <begin position="1"/>
        <end position="25"/>
    </location>
</feature>
<keyword evidence="3" id="KW-1185">Reference proteome</keyword>
<dbReference type="Pfam" id="PF03695">
    <property type="entry name" value="UPF0149"/>
    <property type="match status" value="1"/>
</dbReference>
<sequence length="285" mass="31316">MTDSHAPTPADDALAPAGAAPALSNDDLDELDTLLDDLRSRAEEIPQWEFCDGFLTALACTRRPIPPAEYLPMLLDDGGPMELVAEGSALPRLPAFQDDAQQARFVELWMRRWDEVSSQLDAPVESLDAEQAFQPEVMDMRGAIACLPEAERAEMAGQDVPSFGQVWALGFMFAVENWPEEWAAPRDKEAAQWLDGALDHIVALTEDDTGRPTVNMYAEDGPPSVSEDRLEVFGEAVWAVYDLRQLWKSLGPRVESVRRADTPGRNDVCSCGSGKKYKKCCGATA</sequence>
<dbReference type="OrthoDB" id="570299at2"/>
<proteinExistence type="predicted"/>
<dbReference type="InterPro" id="IPR011978">
    <property type="entry name" value="YgfB-like"/>
</dbReference>
<dbReference type="RefSeq" id="WP_111879118.1">
    <property type="nucleotide sequence ID" value="NZ_CBCSGC010000174.1"/>
</dbReference>
<comment type="caution">
    <text evidence="2">The sequence shown here is derived from an EMBL/GenBank/DDBJ whole genome shotgun (WGS) entry which is preliminary data.</text>
</comment>